<dbReference type="STRING" id="339866.GCA_001418255_00923"/>
<dbReference type="Proteomes" id="UP000183649">
    <property type="component" value="Unassembled WGS sequence"/>
</dbReference>
<keyword evidence="3" id="KW-1185">Reference proteome</keyword>
<accession>A0A0K6HWR5</accession>
<keyword evidence="1" id="KW-1133">Transmembrane helix</keyword>
<keyword evidence="1" id="KW-0812">Transmembrane</keyword>
<name>A0A0K6HWR5_9BURK</name>
<dbReference type="Gene3D" id="1.20.5.340">
    <property type="match status" value="1"/>
</dbReference>
<protein>
    <recommendedName>
        <fullName evidence="4">DUF1640 domain-containing protein</fullName>
    </recommendedName>
</protein>
<keyword evidence="1" id="KW-0472">Membrane</keyword>
<evidence type="ECO:0000313" key="3">
    <source>
        <dbReference type="Proteomes" id="UP000183649"/>
    </source>
</evidence>
<dbReference type="EMBL" id="CYHF01000003">
    <property type="protein sequence ID" value="CUA95330.1"/>
    <property type="molecule type" value="Genomic_DNA"/>
</dbReference>
<sequence length="86" mass="9501">MLFQRAYTCFMSTVTFDTHKFIRKLRESGMPDAHAEAVVDALREARGEAALATKPDLRELEVRLTIKIGGMLVIAVGVLAAVLKLQ</sequence>
<feature type="transmembrane region" description="Helical" evidence="1">
    <location>
        <begin position="64"/>
        <end position="83"/>
    </location>
</feature>
<evidence type="ECO:0008006" key="4">
    <source>
        <dbReference type="Google" id="ProtNLM"/>
    </source>
</evidence>
<evidence type="ECO:0000313" key="2">
    <source>
        <dbReference type="EMBL" id="CUA95330.1"/>
    </source>
</evidence>
<gene>
    <name evidence="2" type="ORF">Ga0061069_10343</name>
</gene>
<proteinExistence type="predicted"/>
<evidence type="ECO:0000256" key="1">
    <source>
        <dbReference type="SAM" id="Phobius"/>
    </source>
</evidence>
<reference evidence="3" key="1">
    <citation type="submission" date="2015-08" db="EMBL/GenBank/DDBJ databases">
        <authorList>
            <person name="Varghese N."/>
        </authorList>
    </citation>
    <scope>NUCLEOTIDE SEQUENCE [LARGE SCALE GENOMIC DNA]</scope>
    <source>
        <strain evidence="3">DSM 18181</strain>
    </source>
</reference>
<dbReference type="AlphaFoldDB" id="A0A0K6HWR5"/>
<organism evidence="2 3">
    <name type="scientific">Thiomonas bhubaneswarensis</name>
    <dbReference type="NCBI Taxonomy" id="339866"/>
    <lineage>
        <taxon>Bacteria</taxon>
        <taxon>Pseudomonadati</taxon>
        <taxon>Pseudomonadota</taxon>
        <taxon>Betaproteobacteria</taxon>
        <taxon>Burkholderiales</taxon>
        <taxon>Thiomonas</taxon>
    </lineage>
</organism>